<name>A0ABQ9CYT5_9PASS</name>
<comment type="caution">
    <text evidence="1">The sequence shown here is derived from an EMBL/GenBank/DDBJ whole genome shotgun (WGS) entry which is preliminary data.</text>
</comment>
<proteinExistence type="predicted"/>
<sequence length="144" mass="16140">MLAARKEMKNLDLLLTGPGSLMSKEMEKDKVLNVTLFSVFFSRIGLQAPENRGKVWSEKDLPSVEEFSDGMNWEKCLMHQMVALRCCAVFTLGDIQEPSGHALGNLLSVILLSRGVGLNDLRRSLPTSTILCFFFRNSTIEDRS</sequence>
<organism evidence="1 2">
    <name type="scientific">Willisornis vidua</name>
    <name type="common">Xingu scale-backed antbird</name>
    <dbReference type="NCBI Taxonomy" id="1566151"/>
    <lineage>
        <taxon>Eukaryota</taxon>
        <taxon>Metazoa</taxon>
        <taxon>Chordata</taxon>
        <taxon>Craniata</taxon>
        <taxon>Vertebrata</taxon>
        <taxon>Euteleostomi</taxon>
        <taxon>Archelosauria</taxon>
        <taxon>Archosauria</taxon>
        <taxon>Dinosauria</taxon>
        <taxon>Saurischia</taxon>
        <taxon>Theropoda</taxon>
        <taxon>Coelurosauria</taxon>
        <taxon>Aves</taxon>
        <taxon>Neognathae</taxon>
        <taxon>Neoaves</taxon>
        <taxon>Telluraves</taxon>
        <taxon>Australaves</taxon>
        <taxon>Passeriformes</taxon>
        <taxon>Thamnophilidae</taxon>
        <taxon>Willisornis</taxon>
    </lineage>
</organism>
<protein>
    <submittedName>
        <fullName evidence="1">Uncharacterized protein</fullName>
    </submittedName>
</protein>
<evidence type="ECO:0000313" key="1">
    <source>
        <dbReference type="EMBL" id="KAJ7409059.1"/>
    </source>
</evidence>
<evidence type="ECO:0000313" key="2">
    <source>
        <dbReference type="Proteomes" id="UP001145742"/>
    </source>
</evidence>
<gene>
    <name evidence="1" type="ORF">WISP_116771</name>
</gene>
<reference evidence="1" key="1">
    <citation type="submission" date="2019-10" db="EMBL/GenBank/DDBJ databases">
        <authorList>
            <person name="Soares A.E.R."/>
            <person name="Aleixo A."/>
            <person name="Schneider P."/>
            <person name="Miyaki C.Y."/>
            <person name="Schneider M.P."/>
            <person name="Mello C."/>
            <person name="Vasconcelos A.T.R."/>
        </authorList>
    </citation>
    <scope>NUCLEOTIDE SEQUENCE</scope>
    <source>
        <tissue evidence="1">Muscle</tissue>
    </source>
</reference>
<dbReference type="Proteomes" id="UP001145742">
    <property type="component" value="Unassembled WGS sequence"/>
</dbReference>
<accession>A0ABQ9CYT5</accession>
<keyword evidence="2" id="KW-1185">Reference proteome</keyword>
<dbReference type="EMBL" id="WHWB01034501">
    <property type="protein sequence ID" value="KAJ7409059.1"/>
    <property type="molecule type" value="Genomic_DNA"/>
</dbReference>